<organism evidence="2 3">
    <name type="scientific">Gryllus longicercus</name>
    <dbReference type="NCBI Taxonomy" id="2509291"/>
    <lineage>
        <taxon>Eukaryota</taxon>
        <taxon>Metazoa</taxon>
        <taxon>Ecdysozoa</taxon>
        <taxon>Arthropoda</taxon>
        <taxon>Hexapoda</taxon>
        <taxon>Insecta</taxon>
        <taxon>Pterygota</taxon>
        <taxon>Neoptera</taxon>
        <taxon>Polyneoptera</taxon>
        <taxon>Orthoptera</taxon>
        <taxon>Ensifera</taxon>
        <taxon>Gryllidea</taxon>
        <taxon>Grylloidea</taxon>
        <taxon>Gryllidae</taxon>
        <taxon>Gryllinae</taxon>
        <taxon>Gryllus</taxon>
    </lineage>
</organism>
<evidence type="ECO:0000256" key="1">
    <source>
        <dbReference type="SAM" id="MobiDB-lite"/>
    </source>
</evidence>
<dbReference type="Proteomes" id="UP001378592">
    <property type="component" value="Unassembled WGS sequence"/>
</dbReference>
<gene>
    <name evidence="2" type="ORF">R5R35_004966</name>
</gene>
<keyword evidence="3" id="KW-1185">Reference proteome</keyword>
<proteinExistence type="predicted"/>
<reference evidence="2 3" key="1">
    <citation type="submission" date="2024-03" db="EMBL/GenBank/DDBJ databases">
        <title>The genome assembly and annotation of the cricket Gryllus longicercus Weissman &amp; Gray.</title>
        <authorList>
            <person name="Szrajer S."/>
            <person name="Gray D."/>
            <person name="Ylla G."/>
        </authorList>
    </citation>
    <scope>NUCLEOTIDE SEQUENCE [LARGE SCALE GENOMIC DNA]</scope>
    <source>
        <strain evidence="2">DAG 2021-001</strain>
        <tissue evidence="2">Whole body minus gut</tissue>
    </source>
</reference>
<evidence type="ECO:0000313" key="3">
    <source>
        <dbReference type="Proteomes" id="UP001378592"/>
    </source>
</evidence>
<accession>A0AAN9VTS9</accession>
<feature type="region of interest" description="Disordered" evidence="1">
    <location>
        <begin position="123"/>
        <end position="151"/>
    </location>
</feature>
<comment type="caution">
    <text evidence="2">The sequence shown here is derived from an EMBL/GenBank/DDBJ whole genome shotgun (WGS) entry which is preliminary data.</text>
</comment>
<evidence type="ECO:0000313" key="2">
    <source>
        <dbReference type="EMBL" id="KAK7867965.1"/>
    </source>
</evidence>
<dbReference type="EMBL" id="JAZDUA010000104">
    <property type="protein sequence ID" value="KAK7867965.1"/>
    <property type="molecule type" value="Genomic_DNA"/>
</dbReference>
<sequence length="215" mass="22868">MVGMSWRVWGPRFQAWWAGTGGVRLSPLDFLRMAIRLGAWGGARGWVERGGAGRGEARARWGRDGGGREAGRDEAAGVATTTFAASASSAASASVSATSSLAASASVAAAGCLCFSGAAPPARRAHGHRSAAPPLPPPPPPPPARLRTSRPPDLCARRRRLCLCLRFRLLRSLHLARLRTVTAPGNGRTDDYHLFLQQIRTHGVRMRRLRAAPAP</sequence>
<dbReference type="AlphaFoldDB" id="A0AAN9VTS9"/>
<feature type="compositionally biased region" description="Pro residues" evidence="1">
    <location>
        <begin position="133"/>
        <end position="144"/>
    </location>
</feature>
<name>A0AAN9VTS9_9ORTH</name>
<protein>
    <submittedName>
        <fullName evidence="2">Uncharacterized protein</fullName>
    </submittedName>
</protein>